<keyword evidence="3 12" id="KW-0963">Cytoplasm</keyword>
<evidence type="ECO:0000256" key="4">
    <source>
        <dbReference type="ARBA" id="ARBA00022598"/>
    </source>
</evidence>
<dbReference type="Pfam" id="PF01820">
    <property type="entry name" value="Dala_Dala_lig_N"/>
    <property type="match status" value="2"/>
</dbReference>
<keyword evidence="7 13" id="KW-0067">ATP-binding</keyword>
<dbReference type="PANTHER" id="PTHR23132:SF23">
    <property type="entry name" value="D-ALANINE--D-ALANINE LIGASE B"/>
    <property type="match status" value="1"/>
</dbReference>
<dbReference type="SUPFAM" id="SSF56059">
    <property type="entry name" value="Glutathione synthetase ATP-binding domain-like"/>
    <property type="match status" value="1"/>
</dbReference>
<evidence type="ECO:0000256" key="6">
    <source>
        <dbReference type="ARBA" id="ARBA00022741"/>
    </source>
</evidence>
<dbReference type="SUPFAM" id="SSF52440">
    <property type="entry name" value="PreATP-grasp domain"/>
    <property type="match status" value="1"/>
</dbReference>
<dbReference type="InterPro" id="IPR011095">
    <property type="entry name" value="Dala_Dala_lig_C"/>
</dbReference>
<keyword evidence="11 12" id="KW-0961">Cell wall biogenesis/degradation</keyword>
<dbReference type="GO" id="GO:0008716">
    <property type="term" value="F:D-alanine-D-alanine ligase activity"/>
    <property type="evidence" value="ECO:0007669"/>
    <property type="project" value="UniProtKB-EC"/>
</dbReference>
<comment type="catalytic activity">
    <reaction evidence="12">
        <text>2 D-alanine + ATP = D-alanyl-D-alanine + ADP + phosphate + H(+)</text>
        <dbReference type="Rhea" id="RHEA:11224"/>
        <dbReference type="ChEBI" id="CHEBI:15378"/>
        <dbReference type="ChEBI" id="CHEBI:30616"/>
        <dbReference type="ChEBI" id="CHEBI:43474"/>
        <dbReference type="ChEBI" id="CHEBI:57416"/>
        <dbReference type="ChEBI" id="CHEBI:57822"/>
        <dbReference type="ChEBI" id="CHEBI:456216"/>
        <dbReference type="EC" id="6.3.2.4"/>
    </reaction>
</comment>
<dbReference type="InterPro" id="IPR011127">
    <property type="entry name" value="Dala_Dala_lig_N"/>
</dbReference>
<accession>A0ABM9UPH5</accession>
<evidence type="ECO:0000313" key="16">
    <source>
        <dbReference type="Proteomes" id="UP000095488"/>
    </source>
</evidence>
<evidence type="ECO:0000256" key="12">
    <source>
        <dbReference type="HAMAP-Rule" id="MF_00047"/>
    </source>
</evidence>
<dbReference type="NCBIfam" id="NF002378">
    <property type="entry name" value="PRK01372.1"/>
    <property type="match status" value="1"/>
</dbReference>
<keyword evidence="4 12" id="KW-0436">Ligase</keyword>
<dbReference type="Gene3D" id="3.40.50.20">
    <property type="match status" value="1"/>
</dbReference>
<feature type="domain" description="ATP-grasp" evidence="14">
    <location>
        <begin position="101"/>
        <end position="296"/>
    </location>
</feature>
<comment type="pathway">
    <text evidence="12">Cell wall biogenesis; peptidoglycan biosynthesis.</text>
</comment>
<keyword evidence="5" id="KW-0479">Metal-binding</keyword>
<dbReference type="PROSITE" id="PS00843">
    <property type="entry name" value="DALA_DALA_LIGASE_1"/>
    <property type="match status" value="1"/>
</dbReference>
<dbReference type="Proteomes" id="UP000095488">
    <property type="component" value="Unassembled WGS sequence"/>
</dbReference>
<keyword evidence="16" id="KW-1185">Reference proteome</keyword>
<dbReference type="PROSITE" id="PS50975">
    <property type="entry name" value="ATP_GRASP"/>
    <property type="match status" value="1"/>
</dbReference>
<dbReference type="PIRSF" id="PIRSF039102">
    <property type="entry name" value="Ddl/VanB"/>
    <property type="match status" value="1"/>
</dbReference>
<dbReference type="InterPro" id="IPR000291">
    <property type="entry name" value="D-Ala_lig_Van_CS"/>
</dbReference>
<dbReference type="NCBIfam" id="TIGR01205">
    <property type="entry name" value="D_ala_D_alaTIGR"/>
    <property type="match status" value="1"/>
</dbReference>
<gene>
    <name evidence="15" type="primary">ddl_1</name>
    <name evidence="12" type="synonym">ddl</name>
    <name evidence="15" type="ORF">ERS852473_01115</name>
</gene>
<dbReference type="EC" id="6.3.2.4" evidence="12"/>
<evidence type="ECO:0000256" key="8">
    <source>
        <dbReference type="ARBA" id="ARBA00022842"/>
    </source>
</evidence>
<evidence type="ECO:0000256" key="9">
    <source>
        <dbReference type="ARBA" id="ARBA00022960"/>
    </source>
</evidence>
<keyword evidence="10 12" id="KW-0573">Peptidoglycan synthesis</keyword>
<evidence type="ECO:0000256" key="10">
    <source>
        <dbReference type="ARBA" id="ARBA00022984"/>
    </source>
</evidence>
<comment type="function">
    <text evidence="12">Cell wall formation.</text>
</comment>
<keyword evidence="8" id="KW-0460">Magnesium</keyword>
<dbReference type="InterPro" id="IPR011761">
    <property type="entry name" value="ATP-grasp"/>
</dbReference>
<dbReference type="EMBL" id="CYZR01000003">
    <property type="protein sequence ID" value="CUN79485.1"/>
    <property type="molecule type" value="Genomic_DNA"/>
</dbReference>
<dbReference type="PANTHER" id="PTHR23132">
    <property type="entry name" value="D-ALANINE--D-ALANINE LIGASE"/>
    <property type="match status" value="1"/>
</dbReference>
<proteinExistence type="inferred from homology"/>
<dbReference type="InterPro" id="IPR016185">
    <property type="entry name" value="PreATP-grasp_dom_sf"/>
</dbReference>
<organism evidence="15 16">
    <name type="scientific">Sarcina ventriculi</name>
    <name type="common">Clostridium ventriculi</name>
    <dbReference type="NCBI Taxonomy" id="1267"/>
    <lineage>
        <taxon>Bacteria</taxon>
        <taxon>Bacillati</taxon>
        <taxon>Bacillota</taxon>
        <taxon>Clostridia</taxon>
        <taxon>Eubacteriales</taxon>
        <taxon>Clostridiaceae</taxon>
        <taxon>Sarcina</taxon>
    </lineage>
</organism>
<dbReference type="PROSITE" id="PS00844">
    <property type="entry name" value="DALA_DALA_LIGASE_2"/>
    <property type="match status" value="1"/>
</dbReference>
<evidence type="ECO:0000256" key="5">
    <source>
        <dbReference type="ARBA" id="ARBA00022723"/>
    </source>
</evidence>
<protein>
    <recommendedName>
        <fullName evidence="12">D-alanine--D-alanine ligase</fullName>
        <ecNumber evidence="12">6.3.2.4</ecNumber>
    </recommendedName>
    <alternativeName>
        <fullName evidence="12">D-Ala-D-Ala ligase</fullName>
    </alternativeName>
    <alternativeName>
        <fullName evidence="12">D-alanylalanine synthetase</fullName>
    </alternativeName>
</protein>
<dbReference type="InterPro" id="IPR005905">
    <property type="entry name" value="D_ala_D_ala"/>
</dbReference>
<evidence type="ECO:0000256" key="1">
    <source>
        <dbReference type="ARBA" id="ARBA00004496"/>
    </source>
</evidence>
<dbReference type="Pfam" id="PF07478">
    <property type="entry name" value="Dala_Dala_lig_C"/>
    <property type="match status" value="1"/>
</dbReference>
<keyword evidence="9 12" id="KW-0133">Cell shape</keyword>
<dbReference type="HAMAP" id="MF_00047">
    <property type="entry name" value="Dala_Dala_lig"/>
    <property type="match status" value="1"/>
</dbReference>
<evidence type="ECO:0000259" key="14">
    <source>
        <dbReference type="PROSITE" id="PS50975"/>
    </source>
</evidence>
<keyword evidence="6 13" id="KW-0547">Nucleotide-binding</keyword>
<name>A0ABM9UPH5_SARVE</name>
<evidence type="ECO:0000256" key="7">
    <source>
        <dbReference type="ARBA" id="ARBA00022840"/>
    </source>
</evidence>
<evidence type="ECO:0000256" key="13">
    <source>
        <dbReference type="PROSITE-ProRule" id="PRU00409"/>
    </source>
</evidence>
<dbReference type="RefSeq" id="WP_055258461.1">
    <property type="nucleotide sequence ID" value="NZ_BCMV01000060.1"/>
</dbReference>
<comment type="caution">
    <text evidence="15">The sequence shown here is derived from an EMBL/GenBank/DDBJ whole genome shotgun (WGS) entry which is preliminary data.</text>
</comment>
<evidence type="ECO:0000313" key="15">
    <source>
        <dbReference type="EMBL" id="CUN79485.1"/>
    </source>
</evidence>
<evidence type="ECO:0000256" key="11">
    <source>
        <dbReference type="ARBA" id="ARBA00023316"/>
    </source>
</evidence>
<dbReference type="Gene3D" id="3.30.470.20">
    <property type="entry name" value="ATP-grasp fold, B domain"/>
    <property type="match status" value="1"/>
</dbReference>
<dbReference type="InterPro" id="IPR013815">
    <property type="entry name" value="ATP_grasp_subdomain_1"/>
</dbReference>
<reference evidence="15 16" key="1">
    <citation type="submission" date="2015-09" db="EMBL/GenBank/DDBJ databases">
        <authorList>
            <consortium name="Pathogen Informatics"/>
        </authorList>
    </citation>
    <scope>NUCLEOTIDE SEQUENCE [LARGE SCALE GENOMIC DNA]</scope>
    <source>
        <strain evidence="15 16">2789STDY5834858</strain>
    </source>
</reference>
<evidence type="ECO:0000256" key="3">
    <source>
        <dbReference type="ARBA" id="ARBA00022490"/>
    </source>
</evidence>
<sequence>MKVGVLMGGISTEKEISIMSGNVMVENLDKNKYEVVPIVLKEKEDVITKVKDQGLDFALLALHGQFGEDGTVQSVLEVLDIPYSGCGPLSGAIGIDKDMTKRILDWGGVRTAKWTMVDSVENIDYDAIEKVTYPVFVKPNNGGSSVATTFVERKEDIAKAVEEALQYDTEVMIEEYIKGDEITCPVLNGEMLPVVAIKPNNGFFYNKESKHCDGGADQYVVELPAEVHAEVKKMAEKTYKLLKSSVYTRIDMLIKDGVPYVLEVNTLPGMTKNSLFPLGAAAAGIDIPKLLDLIIEGSLKVKRNQIAK</sequence>
<dbReference type="Gene3D" id="3.30.1490.20">
    <property type="entry name" value="ATP-grasp fold, A domain"/>
    <property type="match status" value="1"/>
</dbReference>
<comment type="subcellular location">
    <subcellularLocation>
        <location evidence="1 12">Cytoplasm</location>
    </subcellularLocation>
</comment>
<evidence type="ECO:0000256" key="2">
    <source>
        <dbReference type="ARBA" id="ARBA00010871"/>
    </source>
</evidence>
<comment type="similarity">
    <text evidence="2 12">Belongs to the D-alanine--D-alanine ligase family.</text>
</comment>